<dbReference type="EMBL" id="AP024355">
    <property type="protein sequence ID" value="BCR03235.1"/>
    <property type="molecule type" value="Genomic_DNA"/>
</dbReference>
<dbReference type="Proteomes" id="UP001319827">
    <property type="component" value="Chromosome"/>
</dbReference>
<keyword evidence="2 4" id="KW-0547">Nucleotide-binding</keyword>
<comment type="similarity">
    <text evidence="1 4">Belongs to the heat shock protein 70 family.</text>
</comment>
<keyword evidence="3 4" id="KW-0067">ATP-binding</keyword>
<evidence type="ECO:0000256" key="3">
    <source>
        <dbReference type="ARBA" id="ARBA00022840"/>
    </source>
</evidence>
<gene>
    <name evidence="5" type="ORF">DESUT3_03040</name>
</gene>
<sequence>MAKRFAVGIDLGTSNSALALAPAGEGAAPEVLPVPQLFSFQAVGEAELLPSVVYLPLEKEAQSAVAQLPWAEAEPGAGLVGQFAREHGAQLPDRLVSSAKSWLCSPHVDPLKPILPWKAELDEARKLSPLQAAVRYLEHLRLALQRQLAERGEDIDPAACEVVVTVPASFDEVARSLTHLAAEEAGWGQVTLLEEQQAAFYYWIAQSGDAWREQVSPGDLVLVCDVGGGTADFSLVAVSEQGGDLQLERVSVGDHILLGGDNMDLALAYALRAELEQKGQKLDNWQFLSLVHSCRVGKERLLADAALAEFPISIASRGASLFAGTITAALRHETVDAVVLDGYFPRTGIHEHPARRRALGLQEFGLDYAADPALSKHLAFFLARSFQNTQGNESLAKLVAGRVREGGGVPFICPTAVLFNGGVFKAEALRERILELLAGWNGGEAVAELPESNFDLAVAKGAAVYARTRLSGEGIRIKAGTARSYYIGLESSMPAVPGLTPPLKALCVVPQGMEEGSEIGLPGREFGLITGEQVEFRFFSSSVRAGDEVGAVVDAEEDLEETASLQMTLPPLEGRGGEMIPVHLHSVVTPLGTLELWMRHEASGQQWKLEFNVRGNAQQVG</sequence>
<name>A0ABM9SDA7_9BACT</name>
<proteinExistence type="inferred from homology"/>
<dbReference type="Gene3D" id="3.30.420.40">
    <property type="match status" value="2"/>
</dbReference>
<evidence type="ECO:0000256" key="2">
    <source>
        <dbReference type="ARBA" id="ARBA00022741"/>
    </source>
</evidence>
<dbReference type="CDD" id="cd10170">
    <property type="entry name" value="ASKHA_NBD_HSP70"/>
    <property type="match status" value="1"/>
</dbReference>
<dbReference type="InterPro" id="IPR043129">
    <property type="entry name" value="ATPase_NBD"/>
</dbReference>
<dbReference type="PROSITE" id="PS00297">
    <property type="entry name" value="HSP70_1"/>
    <property type="match status" value="1"/>
</dbReference>
<dbReference type="RefSeq" id="WP_221250718.1">
    <property type="nucleotide sequence ID" value="NZ_AP024355.1"/>
</dbReference>
<reference evidence="5 6" key="1">
    <citation type="journal article" date="2016" name="C (Basel)">
        <title>Selective Growth of and Electricity Production by Marine Exoelectrogenic Bacteria in Self-Aggregated Hydrogel of Microbially Reduced Graphene Oxide.</title>
        <authorList>
            <person name="Yoshida N."/>
            <person name="Goto Y."/>
            <person name="Miyata Y."/>
        </authorList>
    </citation>
    <scope>NUCLEOTIDE SEQUENCE [LARGE SCALE GENOMIC DNA]</scope>
    <source>
        <strain evidence="5 6">NIT-T3</strain>
    </source>
</reference>
<evidence type="ECO:0000256" key="1">
    <source>
        <dbReference type="ARBA" id="ARBA00007381"/>
    </source>
</evidence>
<evidence type="ECO:0000256" key="4">
    <source>
        <dbReference type="RuleBase" id="RU003322"/>
    </source>
</evidence>
<dbReference type="InterPro" id="IPR018181">
    <property type="entry name" value="Heat_shock_70_CS"/>
</dbReference>
<dbReference type="InterPro" id="IPR013126">
    <property type="entry name" value="Hsp_70_fam"/>
</dbReference>
<dbReference type="PRINTS" id="PR00301">
    <property type="entry name" value="HEATSHOCK70"/>
</dbReference>
<keyword evidence="6" id="KW-1185">Reference proteome</keyword>
<evidence type="ECO:0000313" key="5">
    <source>
        <dbReference type="EMBL" id="BCR03235.1"/>
    </source>
</evidence>
<protein>
    <submittedName>
        <fullName evidence="5">Heat-shock protein</fullName>
    </submittedName>
</protein>
<reference evidence="5 6" key="2">
    <citation type="journal article" date="2021" name="Int. J. Syst. Evol. Microbiol.">
        <title>Isolation and Polyphasic Characterization of Desulfuromonas versatilis sp. Nov., an Electrogenic Bacteria Capable of Versatile Metabolism Isolated from a Graphene Oxide-Reducing Enrichment Culture.</title>
        <authorList>
            <person name="Xie L."/>
            <person name="Yoshida N."/>
            <person name="Ishii S."/>
            <person name="Meng L."/>
        </authorList>
    </citation>
    <scope>NUCLEOTIDE SEQUENCE [LARGE SCALE GENOMIC DNA]</scope>
    <source>
        <strain evidence="5 6">NIT-T3</strain>
    </source>
</reference>
<accession>A0ABM9SDA7</accession>
<dbReference type="SUPFAM" id="SSF53067">
    <property type="entry name" value="Actin-like ATPase domain"/>
    <property type="match status" value="2"/>
</dbReference>
<organism evidence="5 6">
    <name type="scientific">Desulfuromonas versatilis</name>
    <dbReference type="NCBI Taxonomy" id="2802975"/>
    <lineage>
        <taxon>Bacteria</taxon>
        <taxon>Pseudomonadati</taxon>
        <taxon>Thermodesulfobacteriota</taxon>
        <taxon>Desulfuromonadia</taxon>
        <taxon>Desulfuromonadales</taxon>
        <taxon>Desulfuromonadaceae</taxon>
        <taxon>Desulfuromonas</taxon>
    </lineage>
</organism>
<dbReference type="PANTHER" id="PTHR19375">
    <property type="entry name" value="HEAT SHOCK PROTEIN 70KDA"/>
    <property type="match status" value="1"/>
</dbReference>
<dbReference type="Pfam" id="PF00012">
    <property type="entry name" value="HSP70"/>
    <property type="match status" value="1"/>
</dbReference>
<evidence type="ECO:0000313" key="6">
    <source>
        <dbReference type="Proteomes" id="UP001319827"/>
    </source>
</evidence>